<dbReference type="PRINTS" id="PR00263">
    <property type="entry name" value="HBGFFGF"/>
</dbReference>
<dbReference type="InterPro" id="IPR008996">
    <property type="entry name" value="IL1/FGF"/>
</dbReference>
<dbReference type="Proteomes" id="UP000549775">
    <property type="component" value="Unassembled WGS sequence"/>
</dbReference>
<dbReference type="OrthoDB" id="9937370at2759"/>
<feature type="signal peptide" evidence="5">
    <location>
        <begin position="1"/>
        <end position="20"/>
    </location>
</feature>
<comment type="caution">
    <text evidence="6">The sequence shown here is derived from an EMBL/GenBank/DDBJ whole genome shotgun (WGS) entry which is preliminary data.</text>
</comment>
<evidence type="ECO:0000256" key="3">
    <source>
        <dbReference type="ARBA" id="ARBA00022782"/>
    </source>
</evidence>
<dbReference type="EMBL" id="VZST01002153">
    <property type="protein sequence ID" value="NWZ70386.1"/>
    <property type="molecule type" value="Genomic_DNA"/>
</dbReference>
<keyword evidence="2" id="KW-0217">Developmental protein</keyword>
<dbReference type="GO" id="GO:0008083">
    <property type="term" value="F:growth factor activity"/>
    <property type="evidence" value="ECO:0007669"/>
    <property type="project" value="InterPro"/>
</dbReference>
<gene>
    <name evidence="6" type="primary">Fgf19</name>
    <name evidence="6" type="ORF">ACRARU_R03945</name>
</gene>
<keyword evidence="7" id="KW-1185">Reference proteome</keyword>
<evidence type="ECO:0000256" key="5">
    <source>
        <dbReference type="RuleBase" id="RU049442"/>
    </source>
</evidence>
<dbReference type="GO" id="GO:0051781">
    <property type="term" value="P:positive regulation of cell division"/>
    <property type="evidence" value="ECO:0007669"/>
    <property type="project" value="UniProtKB-KW"/>
</dbReference>
<evidence type="ECO:0000313" key="6">
    <source>
        <dbReference type="EMBL" id="NWZ70386.1"/>
    </source>
</evidence>
<evidence type="ECO:0000256" key="2">
    <source>
        <dbReference type="ARBA" id="ARBA00022473"/>
    </source>
</evidence>
<dbReference type="SMART" id="SM00442">
    <property type="entry name" value="FGF"/>
    <property type="match status" value="1"/>
</dbReference>
<evidence type="ECO:0000256" key="1">
    <source>
        <dbReference type="ARBA" id="ARBA00007936"/>
    </source>
</evidence>
<protein>
    <recommendedName>
        <fullName evidence="5">Fibroblast growth factor</fullName>
        <shortName evidence="5">FGF</shortName>
    </recommendedName>
</protein>
<organism evidence="6 7">
    <name type="scientific">Acrocephalus arundinaceus</name>
    <name type="common">Great reed-warbler</name>
    <dbReference type="NCBI Taxonomy" id="39621"/>
    <lineage>
        <taxon>Eukaryota</taxon>
        <taxon>Metazoa</taxon>
        <taxon>Chordata</taxon>
        <taxon>Craniata</taxon>
        <taxon>Vertebrata</taxon>
        <taxon>Euteleostomi</taxon>
        <taxon>Archelosauria</taxon>
        <taxon>Archosauria</taxon>
        <taxon>Dinosauria</taxon>
        <taxon>Saurischia</taxon>
        <taxon>Theropoda</taxon>
        <taxon>Coelurosauria</taxon>
        <taxon>Aves</taxon>
        <taxon>Neognathae</taxon>
        <taxon>Neoaves</taxon>
        <taxon>Telluraves</taxon>
        <taxon>Australaves</taxon>
        <taxon>Passeriformes</taxon>
        <taxon>Sylvioidea</taxon>
        <taxon>Sylviidae</taxon>
        <taxon>Acrocephalinae</taxon>
        <taxon>Acrocephalus</taxon>
    </lineage>
</organism>
<dbReference type="GO" id="GO:0030154">
    <property type="term" value="P:cell differentiation"/>
    <property type="evidence" value="ECO:0007669"/>
    <property type="project" value="UniProtKB-KW"/>
</dbReference>
<sequence>MGLRPAALALLGLAAAAASALPLPLPDAGPHLNYGWGEPIRLRHLYTASKHGLFSCFLRIGADGRVDAASSQSPQSLLEIRAVAVRTVAIKGVQSSRYLCMDEAGRLHGQVSTALLDFSFGEELQPAGCQAYNSCCCMGHGAAIPQEAANRRGILRGKGCFPTASLLPCCNSTP</sequence>
<dbReference type="Pfam" id="PF00167">
    <property type="entry name" value="FGF"/>
    <property type="match status" value="1"/>
</dbReference>
<keyword evidence="4" id="KW-0497">Mitogen</keyword>
<feature type="non-terminal residue" evidence="6">
    <location>
        <position position="1"/>
    </location>
</feature>
<name>A0A7K7PS04_ACRAR</name>
<keyword evidence="3" id="KW-0221">Differentiation</keyword>
<evidence type="ECO:0000313" key="7">
    <source>
        <dbReference type="Proteomes" id="UP000549775"/>
    </source>
</evidence>
<proteinExistence type="inferred from homology"/>
<dbReference type="SUPFAM" id="SSF50353">
    <property type="entry name" value="Cytokine"/>
    <property type="match status" value="1"/>
</dbReference>
<reference evidence="6 7" key="1">
    <citation type="submission" date="2019-09" db="EMBL/GenBank/DDBJ databases">
        <title>Bird 10,000 Genomes (B10K) Project - Family phase.</title>
        <authorList>
            <person name="Zhang G."/>
        </authorList>
    </citation>
    <scope>NUCLEOTIDE SEQUENCE [LARGE SCALE GENOMIC DNA]</scope>
    <source>
        <strain evidence="6">OUT-0054</strain>
        <tissue evidence="6">Blood</tissue>
    </source>
</reference>
<dbReference type="AlphaFoldDB" id="A0A7K7PS04"/>
<keyword evidence="5" id="KW-0732">Signal</keyword>
<dbReference type="PANTHER" id="PTHR11486">
    <property type="entry name" value="FIBROBLAST GROWTH FACTOR"/>
    <property type="match status" value="1"/>
</dbReference>
<accession>A0A7K7PS04</accession>
<comment type="similarity">
    <text evidence="1 5">Belongs to the heparin-binding growth factors family.</text>
</comment>
<dbReference type="InterPro" id="IPR002209">
    <property type="entry name" value="Fibroblast_GF_fam"/>
</dbReference>
<dbReference type="Gene3D" id="2.80.10.50">
    <property type="match status" value="1"/>
</dbReference>
<feature type="non-terminal residue" evidence="6">
    <location>
        <position position="174"/>
    </location>
</feature>
<evidence type="ECO:0000256" key="4">
    <source>
        <dbReference type="ARBA" id="ARBA00023246"/>
    </source>
</evidence>
<feature type="chain" id="PRO_5029934993" description="Fibroblast growth factor" evidence="5">
    <location>
        <begin position="21"/>
        <end position="174"/>
    </location>
</feature>